<comment type="caution">
    <text evidence="2">The sequence shown here is derived from an EMBL/GenBank/DDBJ whole genome shotgun (WGS) entry which is preliminary data.</text>
</comment>
<evidence type="ECO:0000313" key="2">
    <source>
        <dbReference type="EMBL" id="HIU25015.1"/>
    </source>
</evidence>
<dbReference type="EMBL" id="DVMP01000016">
    <property type="protein sequence ID" value="HIU25015.1"/>
    <property type="molecule type" value="Genomic_DNA"/>
</dbReference>
<organism evidence="2 3">
    <name type="scientific">Candidatus Allocopromorpha excrementigallinarum</name>
    <dbReference type="NCBI Taxonomy" id="2840742"/>
    <lineage>
        <taxon>Bacteria</taxon>
        <taxon>Bacillati</taxon>
        <taxon>Bacillota</taxon>
        <taxon>Clostridia</taxon>
        <taxon>Eubacteriales</taxon>
        <taxon>Eubacteriaceae</taxon>
        <taxon>Eubacteriaceae incertae sedis</taxon>
        <taxon>Candidatus Allocopromorpha</taxon>
    </lineage>
</organism>
<evidence type="ECO:0000313" key="3">
    <source>
        <dbReference type="Proteomes" id="UP000824090"/>
    </source>
</evidence>
<dbReference type="AlphaFoldDB" id="A0A9D1I139"/>
<dbReference type="Pfam" id="PF23023">
    <property type="entry name" value="Anti-Pycsar_Apyc1"/>
    <property type="match status" value="1"/>
</dbReference>
<proteinExistence type="predicted"/>
<dbReference type="CDD" id="cd07740">
    <property type="entry name" value="metallo-hydrolase-like_MBL-fold"/>
    <property type="match status" value="1"/>
</dbReference>
<dbReference type="PANTHER" id="PTHR46018">
    <property type="entry name" value="ZINC PHOSPHODIESTERASE ELAC PROTEIN 1"/>
    <property type="match status" value="1"/>
</dbReference>
<evidence type="ECO:0000259" key="1">
    <source>
        <dbReference type="SMART" id="SM00849"/>
    </source>
</evidence>
<dbReference type="InterPro" id="IPR036866">
    <property type="entry name" value="RibonucZ/Hydroxyglut_hydro"/>
</dbReference>
<dbReference type="PANTHER" id="PTHR46018:SF7">
    <property type="entry name" value="RIBONUCLEASE Z"/>
    <property type="match status" value="1"/>
</dbReference>
<dbReference type="SUPFAM" id="SSF56281">
    <property type="entry name" value="Metallo-hydrolase/oxidoreductase"/>
    <property type="match status" value="1"/>
</dbReference>
<protein>
    <submittedName>
        <fullName evidence="2">MBL fold metallo-hydrolase</fullName>
    </submittedName>
</protein>
<reference evidence="2" key="1">
    <citation type="submission" date="2020-10" db="EMBL/GenBank/DDBJ databases">
        <authorList>
            <person name="Gilroy R."/>
        </authorList>
    </citation>
    <scope>NUCLEOTIDE SEQUENCE</scope>
    <source>
        <strain evidence="2">ChiHcec3-6078</strain>
    </source>
</reference>
<accession>A0A9D1I139</accession>
<name>A0A9D1I139_9FIRM</name>
<feature type="domain" description="Metallo-beta-lactamase" evidence="1">
    <location>
        <begin position="18"/>
        <end position="218"/>
    </location>
</feature>
<dbReference type="SMART" id="SM00849">
    <property type="entry name" value="Lactamase_B"/>
    <property type="match status" value="1"/>
</dbReference>
<dbReference type="InterPro" id="IPR001279">
    <property type="entry name" value="Metallo-B-lactamas"/>
</dbReference>
<dbReference type="Gene3D" id="3.60.15.10">
    <property type="entry name" value="Ribonuclease Z/Hydroxyacylglutathione hydrolase-like"/>
    <property type="match status" value="1"/>
</dbReference>
<dbReference type="Proteomes" id="UP000824090">
    <property type="component" value="Unassembled WGS sequence"/>
</dbReference>
<dbReference type="GO" id="GO:0042781">
    <property type="term" value="F:3'-tRNA processing endoribonuclease activity"/>
    <property type="evidence" value="ECO:0007669"/>
    <property type="project" value="TreeGrafter"/>
</dbReference>
<sequence length="245" mass="27337">MKIKFLGTGDSFGHGGRLQAAILTDTEKHRVLLDCGSTVLHSAYEFKVDPNSIEAIFISHLHGDHFCGLPYFILDAQLHSKRKEPLLLAGPRGFRKRLTDAMELMFPGSSKTKQKFDIQVEEFSDEPFIWEDITVETAQMVHPSGDPSLALRLAADGKILAYTGDTQWNENIPEISQGADCLISEAYFYSKDIKFHLNFKTIEENRASIGAEKIILTHMGPEMLANIGKVPEGFICAYDGMEISL</sequence>
<gene>
    <name evidence="2" type="ORF">IAC50_00760</name>
</gene>
<reference evidence="2" key="2">
    <citation type="journal article" date="2021" name="PeerJ">
        <title>Extensive microbial diversity within the chicken gut microbiome revealed by metagenomics and culture.</title>
        <authorList>
            <person name="Gilroy R."/>
            <person name="Ravi A."/>
            <person name="Getino M."/>
            <person name="Pursley I."/>
            <person name="Horton D.L."/>
            <person name="Alikhan N.F."/>
            <person name="Baker D."/>
            <person name="Gharbi K."/>
            <person name="Hall N."/>
            <person name="Watson M."/>
            <person name="Adriaenssens E.M."/>
            <person name="Foster-Nyarko E."/>
            <person name="Jarju S."/>
            <person name="Secka A."/>
            <person name="Antonio M."/>
            <person name="Oren A."/>
            <person name="Chaudhuri R.R."/>
            <person name="La Ragione R."/>
            <person name="Hildebrand F."/>
            <person name="Pallen M.J."/>
        </authorList>
    </citation>
    <scope>NUCLEOTIDE SEQUENCE</scope>
    <source>
        <strain evidence="2">ChiHcec3-6078</strain>
    </source>
</reference>